<comment type="similarity">
    <text evidence="2">Belongs to the prokaryotic Ku family.</text>
</comment>
<comment type="function">
    <text evidence="2">With LigD forms a non-homologous end joining (NHEJ) DNA repair enzyme, which repairs dsDNA breaks with reduced fidelity. Binds linear dsDNA with 5'- and 3'- overhangs but not closed circular dsDNA nor ssDNA. Recruits and stimulates the ligase activity of LigD.</text>
</comment>
<reference evidence="5 6" key="1">
    <citation type="submission" date="2014-08" db="EMBL/GenBank/DDBJ databases">
        <title>Whole genome shotgun sequence of Rhizobium rubi NBRC 13261.</title>
        <authorList>
            <person name="Katano-Makiyama Y."/>
            <person name="Hosoyama A."/>
            <person name="Hashimoto M."/>
            <person name="Hosoyama Y."/>
            <person name="Noguchi M."/>
            <person name="Tsuchikane K."/>
            <person name="Uohara A."/>
            <person name="Ohji S."/>
            <person name="Ichikawa N."/>
            <person name="Kimura A."/>
            <person name="Yamazoe A."/>
            <person name="Fujita N."/>
        </authorList>
    </citation>
    <scope>NUCLEOTIDE SEQUENCE [LARGE SCALE GENOMIC DNA]</scope>
    <source>
        <strain evidence="5 6">NBRC 13261</strain>
    </source>
</reference>
<feature type="domain" description="Ku" evidence="4">
    <location>
        <begin position="55"/>
        <end position="185"/>
    </location>
</feature>
<keyword evidence="2" id="KW-0227">DNA damage</keyword>
<evidence type="ECO:0000259" key="4">
    <source>
        <dbReference type="SMART" id="SM00559"/>
    </source>
</evidence>
<protein>
    <recommendedName>
        <fullName evidence="2">Non-homologous end joining protein Ku</fullName>
    </recommendedName>
</protein>
<dbReference type="Gene3D" id="2.40.290.10">
    <property type="match status" value="1"/>
</dbReference>
<name>A0A081CQE3_9HYPH</name>
<dbReference type="OrthoDB" id="9780854at2"/>
<dbReference type="AlphaFoldDB" id="A0A081CQE3"/>
<keyword evidence="1 2" id="KW-0238">DNA-binding</keyword>
<dbReference type="PANTHER" id="PTHR41251:SF1">
    <property type="entry name" value="NON-HOMOLOGOUS END JOINING PROTEIN KU"/>
    <property type="match status" value="1"/>
</dbReference>
<gene>
    <name evidence="2" type="primary">ku</name>
    <name evidence="5" type="ORF">RRU01S_03_00560</name>
</gene>
<feature type="region of interest" description="Disordered" evidence="3">
    <location>
        <begin position="237"/>
        <end position="279"/>
    </location>
</feature>
<dbReference type="HAMAP" id="MF_01875">
    <property type="entry name" value="Prokaryotic_Ku"/>
    <property type="match status" value="1"/>
</dbReference>
<keyword evidence="2" id="KW-0234">DNA repair</keyword>
<dbReference type="GO" id="GO:0003690">
    <property type="term" value="F:double-stranded DNA binding"/>
    <property type="evidence" value="ECO:0007669"/>
    <property type="project" value="UniProtKB-UniRule"/>
</dbReference>
<evidence type="ECO:0000256" key="2">
    <source>
        <dbReference type="HAMAP-Rule" id="MF_01875"/>
    </source>
</evidence>
<dbReference type="NCBIfam" id="TIGR02772">
    <property type="entry name" value="Ku_bact"/>
    <property type="match status" value="1"/>
</dbReference>
<keyword evidence="2" id="KW-0233">DNA recombination</keyword>
<evidence type="ECO:0000256" key="1">
    <source>
        <dbReference type="ARBA" id="ARBA00023125"/>
    </source>
</evidence>
<dbReference type="Pfam" id="PF02735">
    <property type="entry name" value="Ku"/>
    <property type="match status" value="1"/>
</dbReference>
<dbReference type="Proteomes" id="UP000028701">
    <property type="component" value="Unassembled WGS sequence"/>
</dbReference>
<dbReference type="SUPFAM" id="SSF100939">
    <property type="entry name" value="SPOC domain-like"/>
    <property type="match status" value="1"/>
</dbReference>
<dbReference type="RefSeq" id="WP_045228497.1">
    <property type="nucleotide sequence ID" value="NZ_BBJU01000003.1"/>
</dbReference>
<dbReference type="EMBL" id="BBJU01000003">
    <property type="protein sequence ID" value="GAK68889.1"/>
    <property type="molecule type" value="Genomic_DNA"/>
</dbReference>
<dbReference type="InterPro" id="IPR016194">
    <property type="entry name" value="SPOC-like_C_dom_sf"/>
</dbReference>
<evidence type="ECO:0000256" key="3">
    <source>
        <dbReference type="SAM" id="MobiDB-lite"/>
    </source>
</evidence>
<dbReference type="GO" id="GO:0006310">
    <property type="term" value="P:DNA recombination"/>
    <property type="evidence" value="ECO:0007669"/>
    <property type="project" value="UniProtKB-KW"/>
</dbReference>
<dbReference type="InterPro" id="IPR006164">
    <property type="entry name" value="DNA_bd_Ku70/Ku80"/>
</dbReference>
<proteinExistence type="inferred from homology"/>
<dbReference type="eggNOG" id="COG1273">
    <property type="taxonomic scope" value="Bacteria"/>
</dbReference>
<comment type="subunit">
    <text evidence="2">Homodimer. Interacts with LigD.</text>
</comment>
<comment type="caution">
    <text evidence="5">The sequence shown here is derived from an EMBL/GenBank/DDBJ whole genome shotgun (WGS) entry which is preliminary data.</text>
</comment>
<feature type="compositionally biased region" description="Basic and acidic residues" evidence="3">
    <location>
        <begin position="237"/>
        <end position="261"/>
    </location>
</feature>
<organism evidence="5 6">
    <name type="scientific">Agrobacterium rubi TR3 = NBRC 13261</name>
    <dbReference type="NCBI Taxonomy" id="1368415"/>
    <lineage>
        <taxon>Bacteria</taxon>
        <taxon>Pseudomonadati</taxon>
        <taxon>Pseudomonadota</taxon>
        <taxon>Alphaproteobacteria</taxon>
        <taxon>Hyphomicrobiales</taxon>
        <taxon>Rhizobiaceae</taxon>
        <taxon>Rhizobium/Agrobacterium group</taxon>
        <taxon>Agrobacterium</taxon>
    </lineage>
</organism>
<accession>A0A081CQE3</accession>
<sequence length="279" mass="31365">MTRRASWKGHIKFADFACEVGLYSALSSSEKISFNIVNRKTGNRVERQYVDSDTGEQVEKDDQVRGFELDNGDHVIVEGDEIAALMPDSDKVIHIENFIACADIDKLYFDRPYFLAATDPEGEEALTLLAKAMQRQNVAALAEAVLFRRNRILIIRPHEKTLIATTLNFDYEVRSQSTTFKSVPDITFDDEMLDLASHIIRKRAGTFDPSAYPDRYNDALAELVQAKIDGRAIKKAQPEKRDNVVDLKEALRRSADNEKALPKKTTKKPAAKAATKKAS</sequence>
<evidence type="ECO:0000313" key="6">
    <source>
        <dbReference type="Proteomes" id="UP000028701"/>
    </source>
</evidence>
<dbReference type="SMART" id="SM00559">
    <property type="entry name" value="Ku78"/>
    <property type="match status" value="1"/>
</dbReference>
<evidence type="ECO:0000313" key="5">
    <source>
        <dbReference type="EMBL" id="GAK68889.1"/>
    </source>
</evidence>
<dbReference type="InterPro" id="IPR009187">
    <property type="entry name" value="Prok_Ku"/>
</dbReference>
<feature type="compositionally biased region" description="Basic residues" evidence="3">
    <location>
        <begin position="262"/>
        <end position="279"/>
    </location>
</feature>
<dbReference type="PANTHER" id="PTHR41251">
    <property type="entry name" value="NON-HOMOLOGOUS END JOINING PROTEIN KU"/>
    <property type="match status" value="1"/>
</dbReference>
<dbReference type="CDD" id="cd00789">
    <property type="entry name" value="KU_like"/>
    <property type="match status" value="1"/>
</dbReference>
<dbReference type="PIRSF" id="PIRSF006493">
    <property type="entry name" value="Prok_Ku"/>
    <property type="match status" value="1"/>
</dbReference>
<dbReference type="GO" id="GO:0006303">
    <property type="term" value="P:double-strand break repair via nonhomologous end joining"/>
    <property type="evidence" value="ECO:0007669"/>
    <property type="project" value="UniProtKB-UniRule"/>
</dbReference>